<feature type="region of interest" description="Disordered" evidence="1">
    <location>
        <begin position="1"/>
        <end position="20"/>
    </location>
</feature>
<gene>
    <name evidence="2" type="ORF">BI344_19110</name>
</gene>
<evidence type="ECO:0000313" key="2">
    <source>
        <dbReference type="EMBL" id="OHX19168.1"/>
    </source>
</evidence>
<proteinExistence type="predicted"/>
<evidence type="ECO:0000256" key="1">
    <source>
        <dbReference type="SAM" id="MobiDB-lite"/>
    </source>
</evidence>
<dbReference type="SUPFAM" id="SSF116927">
    <property type="entry name" value="EspA/CesA-like"/>
    <property type="match status" value="1"/>
</dbReference>
<comment type="caution">
    <text evidence="2">The sequence shown here is derived from an EMBL/GenBank/DDBJ whole genome shotgun (WGS) entry which is preliminary data.</text>
</comment>
<evidence type="ECO:0008006" key="4">
    <source>
        <dbReference type="Google" id="ProtNLM"/>
    </source>
</evidence>
<organism evidence="2 3">
    <name type="scientific">Chromobacterium sphagni</name>
    <dbReference type="NCBI Taxonomy" id="1903179"/>
    <lineage>
        <taxon>Bacteria</taxon>
        <taxon>Pseudomonadati</taxon>
        <taxon>Pseudomonadota</taxon>
        <taxon>Betaproteobacteria</taxon>
        <taxon>Neisseriales</taxon>
        <taxon>Chromobacteriaceae</taxon>
        <taxon>Chromobacterium</taxon>
    </lineage>
</organism>
<accession>A0ABX3CAH0</accession>
<protein>
    <recommendedName>
        <fullName evidence="4">Secretion protein EspA</fullName>
    </recommendedName>
</protein>
<dbReference type="Pfam" id="PF03433">
    <property type="entry name" value="EspA"/>
    <property type="match status" value="2"/>
</dbReference>
<dbReference type="EMBL" id="MKCT01000044">
    <property type="protein sequence ID" value="OHX19168.1"/>
    <property type="molecule type" value="Genomic_DNA"/>
</dbReference>
<evidence type="ECO:0000313" key="3">
    <source>
        <dbReference type="Proteomes" id="UP000180280"/>
    </source>
</evidence>
<keyword evidence="3" id="KW-1185">Reference proteome</keyword>
<dbReference type="RefSeq" id="WP_071113860.1">
    <property type="nucleotide sequence ID" value="NZ_MKCT01000044.1"/>
</dbReference>
<dbReference type="Proteomes" id="UP000180280">
    <property type="component" value="Unassembled WGS sequence"/>
</dbReference>
<reference evidence="2 3" key="1">
    <citation type="submission" date="2016-09" db="EMBL/GenBank/DDBJ databases">
        <title>Chromobacterium muskegensis sp. nov., an insecticidal bacterium isolated from Sphagnum bogs.</title>
        <authorList>
            <person name="Sparks M.E."/>
            <person name="Blackburn M.B."/>
            <person name="Gundersen-Rindal D.E."/>
            <person name="Mitchell A."/>
            <person name="Farrar R."/>
            <person name="Kuhar D."/>
        </authorList>
    </citation>
    <scope>NUCLEOTIDE SEQUENCE [LARGE SCALE GENOMIC DNA]</scope>
    <source>
        <strain evidence="2 3">14B-1</strain>
    </source>
</reference>
<sequence>MNTTVNQTPPGVTVSTTGAADSSDNNDYLRAARNYSLLGQAITTMEEVMLLFTELSNAKFAQMSKKMEVSRDAQEMANKVEAVLAGITDPNGTASLPEDVIEYMRKNGIAINGMSIDDFLKNSDTTSEFYAWIGGNFGQINNIKSYIDGRITDVGGSVDNVVRAMDQAGIKIDGQKASDWVKNQKNPDGTYNKEAMAKLVKAGCQVGRADLTAVKSALESFSGRASDFVQQSQLKMQQLIQNFNTAVTMANSLQSMNAESTKSIAQAIR</sequence>
<name>A0ABX3CAH0_9NEIS</name>
<dbReference type="InterPro" id="IPR035074">
    <property type="entry name" value="EspA/CesA-like"/>
</dbReference>
<dbReference type="InterPro" id="IPR005095">
    <property type="entry name" value="EspA"/>
</dbReference>